<dbReference type="Proteomes" id="UP000500857">
    <property type="component" value="Chromosome"/>
</dbReference>
<protein>
    <submittedName>
        <fullName evidence="11">Uncharacterized protein</fullName>
    </submittedName>
</protein>
<proteinExistence type="predicted"/>
<evidence type="ECO:0000313" key="11">
    <source>
        <dbReference type="EMBL" id="QIZ71907.1"/>
    </source>
</evidence>
<dbReference type="GO" id="GO:0019344">
    <property type="term" value="P:cysteine biosynthetic process"/>
    <property type="evidence" value="ECO:0007669"/>
    <property type="project" value="TreeGrafter"/>
</dbReference>
<keyword evidence="2" id="KW-0813">Transport</keyword>
<keyword evidence="4" id="KW-0997">Cell inner membrane</keyword>
<evidence type="ECO:0000256" key="4">
    <source>
        <dbReference type="ARBA" id="ARBA00022519"/>
    </source>
</evidence>
<feature type="transmembrane region" description="Helical" evidence="10">
    <location>
        <begin position="114"/>
        <end position="141"/>
    </location>
</feature>
<evidence type="ECO:0000256" key="9">
    <source>
        <dbReference type="ARBA" id="ARBA00023136"/>
    </source>
</evidence>
<keyword evidence="3" id="KW-1003">Cell membrane</keyword>
<keyword evidence="7 10" id="KW-1133">Transmembrane helix</keyword>
<evidence type="ECO:0000256" key="1">
    <source>
        <dbReference type="ARBA" id="ARBA00004141"/>
    </source>
</evidence>
<evidence type="ECO:0000256" key="3">
    <source>
        <dbReference type="ARBA" id="ARBA00022475"/>
    </source>
</evidence>
<dbReference type="RefSeq" id="WP_168570059.1">
    <property type="nucleotide sequence ID" value="NZ_CP051167.1"/>
</dbReference>
<keyword evidence="9 10" id="KW-0472">Membrane</keyword>
<gene>
    <name evidence="11" type="ORF">HCG48_16085</name>
</gene>
<keyword evidence="12" id="KW-1185">Reference proteome</keyword>
<name>A0A6H1U0I0_9CYAN</name>
<organism evidence="11 12">
    <name type="scientific">Oxynema aestuarii AP17</name>
    <dbReference type="NCBI Taxonomy" id="2064643"/>
    <lineage>
        <taxon>Bacteria</taxon>
        <taxon>Bacillati</taxon>
        <taxon>Cyanobacteriota</taxon>
        <taxon>Cyanophyceae</taxon>
        <taxon>Oscillatoriophycideae</taxon>
        <taxon>Oscillatoriales</taxon>
        <taxon>Oscillatoriaceae</taxon>
        <taxon>Oxynema</taxon>
        <taxon>Oxynema aestuarii</taxon>
    </lineage>
</organism>
<keyword evidence="5" id="KW-0028">Amino-acid biosynthesis</keyword>
<feature type="transmembrane region" description="Helical" evidence="10">
    <location>
        <begin position="207"/>
        <end position="226"/>
    </location>
</feature>
<feature type="transmembrane region" description="Helical" evidence="10">
    <location>
        <begin position="238"/>
        <end position="260"/>
    </location>
</feature>
<feature type="transmembrane region" description="Helical" evidence="10">
    <location>
        <begin position="181"/>
        <end position="201"/>
    </location>
</feature>
<evidence type="ECO:0000256" key="5">
    <source>
        <dbReference type="ARBA" id="ARBA00022605"/>
    </source>
</evidence>
<comment type="subcellular location">
    <subcellularLocation>
        <location evidence="1">Membrane</location>
        <topology evidence="1">Multi-pass membrane protein</topology>
    </subcellularLocation>
</comment>
<evidence type="ECO:0000256" key="10">
    <source>
        <dbReference type="SAM" id="Phobius"/>
    </source>
</evidence>
<evidence type="ECO:0000256" key="2">
    <source>
        <dbReference type="ARBA" id="ARBA00022448"/>
    </source>
</evidence>
<keyword evidence="6 10" id="KW-0812">Transmembrane</keyword>
<sequence length="293" mass="31570">MPQQPTPDRPSSRNSVLSNVLGGFGLIAGATYPVRAIATFIHNPKLRPYVSIPIAVNVVVGIALYVGLLLPGLNGIDATIARVGTYLEAFVARLPAWLGFLNAIDNLLGWGLRLVLVGLLLVAIGLLLVQFGAILGAPWYGQLSEQLELLRNGKLPIAEPMTLKTIARDIWRALMFEIKKLVFAAGFALILLLFNGVPLIGTIAASVGGIAIAATIVCLDFLDAPLERRRLRFRRKLGIVFGHLPASGSFALVCLVMISIPMLNLLAVPVCVAAGTLFFCDRVWPKFGEEVRE</sequence>
<dbReference type="InterPro" id="IPR050480">
    <property type="entry name" value="CysZ-like"/>
</dbReference>
<dbReference type="GO" id="GO:0009675">
    <property type="term" value="F:high-affinity sulfate:proton symporter activity"/>
    <property type="evidence" value="ECO:0007669"/>
    <property type="project" value="TreeGrafter"/>
</dbReference>
<dbReference type="KEGG" id="oxy:HCG48_16085"/>
<dbReference type="GO" id="GO:0000103">
    <property type="term" value="P:sulfate assimilation"/>
    <property type="evidence" value="ECO:0007669"/>
    <property type="project" value="TreeGrafter"/>
</dbReference>
<dbReference type="InterPro" id="IPR059112">
    <property type="entry name" value="CysZ/EI24"/>
</dbReference>
<dbReference type="AlphaFoldDB" id="A0A6H1U0I0"/>
<dbReference type="GO" id="GO:0005886">
    <property type="term" value="C:plasma membrane"/>
    <property type="evidence" value="ECO:0007669"/>
    <property type="project" value="TreeGrafter"/>
</dbReference>
<evidence type="ECO:0000256" key="8">
    <source>
        <dbReference type="ARBA" id="ARBA00023032"/>
    </source>
</evidence>
<accession>A0A6H1U0I0</accession>
<evidence type="ECO:0000256" key="6">
    <source>
        <dbReference type="ARBA" id="ARBA00022692"/>
    </source>
</evidence>
<reference evidence="11 12" key="1">
    <citation type="submission" date="2020-04" db="EMBL/GenBank/DDBJ databases">
        <authorList>
            <person name="Basu S."/>
            <person name="Maruthanayagam V."/>
            <person name="Chakraborty S."/>
            <person name="Pramanik A."/>
            <person name="Mukherjee J."/>
            <person name="Brink B."/>
        </authorList>
    </citation>
    <scope>NUCLEOTIDE SEQUENCE [LARGE SCALE GENOMIC DNA]</scope>
    <source>
        <strain evidence="11 12">AP17</strain>
    </source>
</reference>
<evidence type="ECO:0000256" key="7">
    <source>
        <dbReference type="ARBA" id="ARBA00022989"/>
    </source>
</evidence>
<feature type="transmembrane region" description="Helical" evidence="10">
    <location>
        <begin position="50"/>
        <end position="70"/>
    </location>
</feature>
<dbReference type="PANTHER" id="PTHR37468:SF1">
    <property type="entry name" value="SULFATE TRANSPORTER CYSZ"/>
    <property type="match status" value="1"/>
</dbReference>
<dbReference type="Pfam" id="PF07264">
    <property type="entry name" value="EI24"/>
    <property type="match status" value="1"/>
</dbReference>
<keyword evidence="8" id="KW-0764">Sulfate transport</keyword>
<evidence type="ECO:0000313" key="12">
    <source>
        <dbReference type="Proteomes" id="UP000500857"/>
    </source>
</evidence>
<dbReference type="PANTHER" id="PTHR37468">
    <property type="entry name" value="SULFATE TRANSPORTER CYSZ"/>
    <property type="match status" value="1"/>
</dbReference>
<dbReference type="EMBL" id="CP051167">
    <property type="protein sequence ID" value="QIZ71907.1"/>
    <property type="molecule type" value="Genomic_DNA"/>
</dbReference>
<feature type="transmembrane region" description="Helical" evidence="10">
    <location>
        <begin position="20"/>
        <end position="38"/>
    </location>
</feature>